<dbReference type="CDD" id="cd07557">
    <property type="entry name" value="trimeric_dUTPase"/>
    <property type="match status" value="1"/>
</dbReference>
<evidence type="ECO:0000313" key="3">
    <source>
        <dbReference type="EMBL" id="OTA38763.1"/>
    </source>
</evidence>
<dbReference type="GO" id="GO:0006229">
    <property type="term" value="P:dUTP biosynthetic process"/>
    <property type="evidence" value="ECO:0007669"/>
    <property type="project" value="InterPro"/>
</dbReference>
<proteinExistence type="predicted"/>
<keyword evidence="2" id="KW-0546">Nucleotide metabolism</keyword>
<evidence type="ECO:0000256" key="1">
    <source>
        <dbReference type="ARBA" id="ARBA00022801"/>
    </source>
</evidence>
<dbReference type="AlphaFoldDB" id="A0A1Z5TS04"/>
<dbReference type="InParanoid" id="A0A1Z5TS04"/>
<keyword evidence="4" id="KW-1185">Reference proteome</keyword>
<sequence>MILGGAQIVARGLVTNLRVASQQQQPCGVDVTLRQVSHWKSPATIDFDNSHREAAGTTALYFNASDSIHLAPGSYLVDFNELASIPRDCMASVLPRSSLWRSGVGVHAGVMDAGYEGALGAMLDVRNPHGITLYRNARLAQLVFEEMGECVEGYNGIYQFSSNSSGRHGPST</sequence>
<dbReference type="PANTHER" id="PTHR42680">
    <property type="entry name" value="DCTP DEAMINASE"/>
    <property type="match status" value="1"/>
</dbReference>
<dbReference type="PANTHER" id="PTHR42680:SF3">
    <property type="entry name" value="DCTP DEAMINASE"/>
    <property type="match status" value="1"/>
</dbReference>
<dbReference type="InterPro" id="IPR036157">
    <property type="entry name" value="dUTPase-like_sf"/>
</dbReference>
<dbReference type="Gene3D" id="2.70.40.10">
    <property type="match status" value="1"/>
</dbReference>
<dbReference type="Proteomes" id="UP000194280">
    <property type="component" value="Unassembled WGS sequence"/>
</dbReference>
<keyword evidence="1" id="KW-0378">Hydrolase</keyword>
<dbReference type="InterPro" id="IPR011962">
    <property type="entry name" value="dCTP_deaminase"/>
</dbReference>
<dbReference type="VEuPathDB" id="FungiDB:BTJ68_01254"/>
<gene>
    <name evidence="3" type="ORF">BTJ68_01254</name>
</gene>
<dbReference type="EMBL" id="MUNK01000008">
    <property type="protein sequence ID" value="OTA38763.1"/>
    <property type="molecule type" value="Genomic_DNA"/>
</dbReference>
<dbReference type="NCBIfam" id="NF002598">
    <property type="entry name" value="PRK02253.1"/>
    <property type="match status" value="1"/>
</dbReference>
<accession>A0A1Z5TS04</accession>
<dbReference type="GO" id="GO:0008829">
    <property type="term" value="F:dCTP deaminase activity"/>
    <property type="evidence" value="ECO:0007669"/>
    <property type="project" value="InterPro"/>
</dbReference>
<dbReference type="SUPFAM" id="SSF51283">
    <property type="entry name" value="dUTPase-like"/>
    <property type="match status" value="1"/>
</dbReference>
<protein>
    <submittedName>
        <fullName evidence="3">Uncharacterized protein</fullName>
    </submittedName>
</protein>
<dbReference type="Pfam" id="PF22769">
    <property type="entry name" value="DCD"/>
    <property type="match status" value="1"/>
</dbReference>
<organism evidence="3 4">
    <name type="scientific">Hortaea werneckii EXF-2000</name>
    <dbReference type="NCBI Taxonomy" id="1157616"/>
    <lineage>
        <taxon>Eukaryota</taxon>
        <taxon>Fungi</taxon>
        <taxon>Dikarya</taxon>
        <taxon>Ascomycota</taxon>
        <taxon>Pezizomycotina</taxon>
        <taxon>Dothideomycetes</taxon>
        <taxon>Dothideomycetidae</taxon>
        <taxon>Mycosphaerellales</taxon>
        <taxon>Teratosphaeriaceae</taxon>
        <taxon>Hortaea</taxon>
    </lineage>
</organism>
<dbReference type="OrthoDB" id="2874071at2759"/>
<comment type="caution">
    <text evidence="3">The sequence shown here is derived from an EMBL/GenBank/DDBJ whole genome shotgun (WGS) entry which is preliminary data.</text>
</comment>
<evidence type="ECO:0000256" key="2">
    <source>
        <dbReference type="ARBA" id="ARBA00023080"/>
    </source>
</evidence>
<dbReference type="InterPro" id="IPR033704">
    <property type="entry name" value="dUTPase_trimeric"/>
</dbReference>
<name>A0A1Z5TS04_HORWE</name>
<reference evidence="3 4" key="1">
    <citation type="submission" date="2017-01" db="EMBL/GenBank/DDBJ databases">
        <title>The recent genome duplication of the halophilic yeast Hortaea werneckii: insights from long-read sequencing.</title>
        <authorList>
            <person name="Sinha S."/>
            <person name="Flibotte S."/>
            <person name="Neira M."/>
            <person name="Lenassi M."/>
            <person name="Gostincar C."/>
            <person name="Stajich J.E."/>
            <person name="Nislow C.E."/>
        </authorList>
    </citation>
    <scope>NUCLEOTIDE SEQUENCE [LARGE SCALE GENOMIC DNA]</scope>
    <source>
        <strain evidence="3 4">EXF-2000</strain>
    </source>
</reference>
<evidence type="ECO:0000313" key="4">
    <source>
        <dbReference type="Proteomes" id="UP000194280"/>
    </source>
</evidence>